<evidence type="ECO:0000259" key="1">
    <source>
        <dbReference type="Pfam" id="PF20419"/>
    </source>
</evidence>
<evidence type="ECO:0000313" key="2">
    <source>
        <dbReference type="EMBL" id="QBE66662.1"/>
    </source>
</evidence>
<dbReference type="EMBL" id="CP035913">
    <property type="protein sequence ID" value="QBE66662.1"/>
    <property type="molecule type" value="Genomic_DNA"/>
</dbReference>
<organism evidence="2 3">
    <name type="scientific">Pseudoduganella lutea</name>
    <dbReference type="NCBI Taxonomy" id="321985"/>
    <lineage>
        <taxon>Bacteria</taxon>
        <taxon>Pseudomonadati</taxon>
        <taxon>Pseudomonadota</taxon>
        <taxon>Betaproteobacteria</taxon>
        <taxon>Burkholderiales</taxon>
        <taxon>Oxalobacteraceae</taxon>
        <taxon>Telluria group</taxon>
        <taxon>Pseudoduganella</taxon>
    </lineage>
</organism>
<name>A0A4P6L6Z5_9BURK</name>
<gene>
    <name evidence="2" type="ORF">EWM63_29890</name>
</gene>
<reference evidence="2 3" key="1">
    <citation type="submission" date="2019-02" db="EMBL/GenBank/DDBJ databases">
        <title>Draft Genome Sequences of Six Type Strains of the Genus Massilia.</title>
        <authorList>
            <person name="Miess H."/>
            <person name="Frediansyhah A."/>
            <person name="Gross H."/>
        </authorList>
    </citation>
    <scope>NUCLEOTIDE SEQUENCE [LARGE SCALE GENOMIC DNA]</scope>
    <source>
        <strain evidence="2 3">DSM 17473</strain>
    </source>
</reference>
<accession>A0A4P6L6Z5</accession>
<dbReference type="OrthoDB" id="9790247at2"/>
<dbReference type="InterPro" id="IPR046524">
    <property type="entry name" value="DUF6701"/>
</dbReference>
<feature type="domain" description="DUF6701" evidence="1">
    <location>
        <begin position="277"/>
        <end position="824"/>
    </location>
</feature>
<evidence type="ECO:0000313" key="3">
    <source>
        <dbReference type="Proteomes" id="UP000290637"/>
    </source>
</evidence>
<dbReference type="AlphaFoldDB" id="A0A4P6L6Z5"/>
<sequence length="826" mass="83156">MTGWALAVQGVTPTPTAQAKIFNLPADINKVFSNLQYPCTASGSTYTCQGNPAIHNESILNITAPITLRIAGTLSVNAALFIRVPSQAKPFYFQVDGNVNTNAPMDISAEYFDVGGTFSTDRDVTITANIRVGAQMAIRSGTIVYGNVTAGSEINIEGDSIVYGTCTAPYGNYRPRCTGGPAPPASGLHHVRLVHTGSAATCAPAVITVRACSGADTSGSCTAFTGGVSGTVTGGGVSAPFTIASGSSSATASLAITSPTTVTLAATGFTASSSPVYTCWNGSAASCSMAFADSALLVTIPDHKAGTTVEFTIKAVRKSDKAGVCAPAFKGERQITFSCAYSNPRTGTKPLTGGPRGGPTGPLACGTGTSPAVDVDFDDTGSAPVTLSYADVGALTVTVTDAKLGISGTDTFVVAPYKFAFTKTPATTVPVLAGTPFAVNVAAQTSGGVATPNFGKETPAETVTIRTVVAKPTGGAAGETLNAVSTSVATGVATAAPSWTETGIATLTAALTSANYLQSAQVPAGATTGEVLYSIPDHYDVAVAPTEDRNAAVPKDAATTLPWWYARQPIANVTITALERGGRITTNFGKTVKTGSEGVVTLTAAPAATLAGHTVDASRFAAGTVPGVATLTPTYTFAAAQTAPAIVVFGAEGTGALDTNIAGATGRVNIRSGRLLFSRATAGSLATSASMPVTAQYWSGTSWVKNDDDSFTRLPAGSAAVSQNGAALAGAGNSNLLLADGSGYLTVTRQATGKAVLNVALNLGTGAGTADVSCLAIHPGSNGAGLPWLRSVYGDCGAQADPWAAVVFGTARPESQAVVHVREVYN</sequence>
<dbReference type="KEGG" id="plue:EWM63_29890"/>
<dbReference type="Proteomes" id="UP000290637">
    <property type="component" value="Chromosome"/>
</dbReference>
<proteinExistence type="predicted"/>
<keyword evidence="3" id="KW-1185">Reference proteome</keyword>
<protein>
    <recommendedName>
        <fullName evidence="1">DUF6701 domain-containing protein</fullName>
    </recommendedName>
</protein>
<dbReference type="Pfam" id="PF20419">
    <property type="entry name" value="DUF6701"/>
    <property type="match status" value="1"/>
</dbReference>
<dbReference type="RefSeq" id="WP_130189769.1">
    <property type="nucleotide sequence ID" value="NZ_CP035913.1"/>
</dbReference>